<protein>
    <submittedName>
        <fullName evidence="2">Unannotated protein</fullName>
    </submittedName>
</protein>
<proteinExistence type="predicted"/>
<sequence>MPTSRMSWYSRSVRVSDGATVMESPVCTPIGSRFSIEQTTTTLSLWSRISSSSNSFQPRIDSSRSTSVVGLAASPAPAIRRRSPSSRAMPDPAPPMVNDGRTTTG</sequence>
<name>A0A6J7JYR1_9ZZZZ</name>
<dbReference type="AlphaFoldDB" id="A0A6J7JYR1"/>
<accession>A0A6J7JYR1</accession>
<feature type="region of interest" description="Disordered" evidence="1">
    <location>
        <begin position="52"/>
        <end position="105"/>
    </location>
</feature>
<organism evidence="2">
    <name type="scientific">freshwater metagenome</name>
    <dbReference type="NCBI Taxonomy" id="449393"/>
    <lineage>
        <taxon>unclassified sequences</taxon>
        <taxon>metagenomes</taxon>
        <taxon>ecological metagenomes</taxon>
    </lineage>
</organism>
<reference evidence="2" key="1">
    <citation type="submission" date="2020-05" db="EMBL/GenBank/DDBJ databases">
        <authorList>
            <person name="Chiriac C."/>
            <person name="Salcher M."/>
            <person name="Ghai R."/>
            <person name="Kavagutti S V."/>
        </authorList>
    </citation>
    <scope>NUCLEOTIDE SEQUENCE</scope>
</reference>
<gene>
    <name evidence="2" type="ORF">UFOPK3773_01204</name>
</gene>
<evidence type="ECO:0000256" key="1">
    <source>
        <dbReference type="SAM" id="MobiDB-lite"/>
    </source>
</evidence>
<dbReference type="EMBL" id="CAFBNF010000133">
    <property type="protein sequence ID" value="CAB4947304.1"/>
    <property type="molecule type" value="Genomic_DNA"/>
</dbReference>
<evidence type="ECO:0000313" key="2">
    <source>
        <dbReference type="EMBL" id="CAB4947304.1"/>
    </source>
</evidence>